<dbReference type="AlphaFoldDB" id="A0A3N4LWH9"/>
<dbReference type="STRING" id="1051890.A0A3N4LWH9"/>
<gene>
    <name evidence="2" type="ORF">L211DRAFT_780289</name>
</gene>
<dbReference type="Pfam" id="PF12770">
    <property type="entry name" value="CHAT"/>
    <property type="match status" value="1"/>
</dbReference>
<organism evidence="2 3">
    <name type="scientific">Terfezia boudieri ATCC MYA-4762</name>
    <dbReference type="NCBI Taxonomy" id="1051890"/>
    <lineage>
        <taxon>Eukaryota</taxon>
        <taxon>Fungi</taxon>
        <taxon>Dikarya</taxon>
        <taxon>Ascomycota</taxon>
        <taxon>Pezizomycotina</taxon>
        <taxon>Pezizomycetes</taxon>
        <taxon>Pezizales</taxon>
        <taxon>Pezizaceae</taxon>
        <taxon>Terfezia</taxon>
    </lineage>
</organism>
<sequence>MSNIARHLGARYEQTGNLQDLESAINYAEAAAEATPEDHPDRAELLNRLGIYLKSRYGQTAKNQDLGLAISAWLASWSMPTGPILVRIKAASNAAETLVFSPSSTSEDLSRACSLLHDATHLIPLATSRSLEREDQQHILQELTGVASLAAAVSLQAKQSPMEALSLQELGRSVTNGQLLDYRSEISDLIEQHPTLAKDFDSLRQELDSPFPSTESSDVAKDLDDILQQIRQRPGFQTFLRAETEEYFLSAAQEGPIVVLNATELRSDAILLTKEQITNIPLPQLSHASIRRMLEWLWKAAVQPVLRELGFYPKAVDPLPRIWWIGVGLMAQAPIHAAAKFTKGVVKIRMTTLQYCLPSYTSTIRALQYSRARQQYQQNASTLVITMPTTPGAGSLRGAAKEADELTKHRLRDFSTIEVLERPTAERVLQMLPAYSIAHFACHGVSSTNPADSHLMLLSDTGDVDKLRVKDIASLKLPALWLAYLSACNTANTTTFIDEVTHIVSSFHIAGYINVIGTLWQAEDEACHKMAADFYSALSKTDNVAASYCHAVLGIMKQKPAQPKYWAPFIHFGA</sequence>
<evidence type="ECO:0000313" key="2">
    <source>
        <dbReference type="EMBL" id="RPB27254.1"/>
    </source>
</evidence>
<dbReference type="InterPro" id="IPR012344">
    <property type="entry name" value="Matrix_HIV/RSV_N"/>
</dbReference>
<dbReference type="Gene3D" id="1.10.150.90">
    <property type="entry name" value="Immunodeficiency lentiviruses, gag gene matrix protein p17"/>
    <property type="match status" value="1"/>
</dbReference>
<dbReference type="InParanoid" id="A0A3N4LWH9"/>
<proteinExistence type="predicted"/>
<name>A0A3N4LWH9_9PEZI</name>
<dbReference type="InterPro" id="IPR024983">
    <property type="entry name" value="CHAT_dom"/>
</dbReference>
<evidence type="ECO:0000259" key="1">
    <source>
        <dbReference type="Pfam" id="PF12770"/>
    </source>
</evidence>
<reference evidence="2 3" key="1">
    <citation type="journal article" date="2018" name="Nat. Ecol. Evol.">
        <title>Pezizomycetes genomes reveal the molecular basis of ectomycorrhizal truffle lifestyle.</title>
        <authorList>
            <person name="Murat C."/>
            <person name="Payen T."/>
            <person name="Noel B."/>
            <person name="Kuo A."/>
            <person name="Morin E."/>
            <person name="Chen J."/>
            <person name="Kohler A."/>
            <person name="Krizsan K."/>
            <person name="Balestrini R."/>
            <person name="Da Silva C."/>
            <person name="Montanini B."/>
            <person name="Hainaut M."/>
            <person name="Levati E."/>
            <person name="Barry K.W."/>
            <person name="Belfiori B."/>
            <person name="Cichocki N."/>
            <person name="Clum A."/>
            <person name="Dockter R.B."/>
            <person name="Fauchery L."/>
            <person name="Guy J."/>
            <person name="Iotti M."/>
            <person name="Le Tacon F."/>
            <person name="Lindquist E.A."/>
            <person name="Lipzen A."/>
            <person name="Malagnac F."/>
            <person name="Mello A."/>
            <person name="Molinier V."/>
            <person name="Miyauchi S."/>
            <person name="Poulain J."/>
            <person name="Riccioni C."/>
            <person name="Rubini A."/>
            <person name="Sitrit Y."/>
            <person name="Splivallo R."/>
            <person name="Traeger S."/>
            <person name="Wang M."/>
            <person name="Zifcakova L."/>
            <person name="Wipf D."/>
            <person name="Zambonelli A."/>
            <person name="Paolocci F."/>
            <person name="Nowrousian M."/>
            <person name="Ottonello S."/>
            <person name="Baldrian P."/>
            <person name="Spatafora J.W."/>
            <person name="Henrissat B."/>
            <person name="Nagy L.G."/>
            <person name="Aury J.M."/>
            <person name="Wincker P."/>
            <person name="Grigoriev I.V."/>
            <person name="Bonfante P."/>
            <person name="Martin F.M."/>
        </authorList>
    </citation>
    <scope>NUCLEOTIDE SEQUENCE [LARGE SCALE GENOMIC DNA]</scope>
    <source>
        <strain evidence="2 3">ATCC MYA-4762</strain>
    </source>
</reference>
<feature type="domain" description="CHAT" evidence="1">
    <location>
        <begin position="292"/>
        <end position="573"/>
    </location>
</feature>
<evidence type="ECO:0000313" key="3">
    <source>
        <dbReference type="Proteomes" id="UP000267821"/>
    </source>
</evidence>
<dbReference type="EMBL" id="ML121532">
    <property type="protein sequence ID" value="RPB27254.1"/>
    <property type="molecule type" value="Genomic_DNA"/>
</dbReference>
<keyword evidence="3" id="KW-1185">Reference proteome</keyword>
<accession>A0A3N4LWH9</accession>
<protein>
    <recommendedName>
        <fullName evidence="1">CHAT domain-containing protein</fullName>
    </recommendedName>
</protein>
<dbReference type="OrthoDB" id="9991317at2759"/>
<dbReference type="Proteomes" id="UP000267821">
    <property type="component" value="Unassembled WGS sequence"/>
</dbReference>